<accession>A0A8T0WC99</accession>
<evidence type="ECO:0000313" key="4">
    <source>
        <dbReference type="Proteomes" id="UP000823388"/>
    </source>
</evidence>
<dbReference type="PANTHER" id="PTHR21426:SF2">
    <property type="entry name" value="EXOCYST COMPLEX COMPONENT EXO84C"/>
    <property type="match status" value="1"/>
</dbReference>
<evidence type="ECO:0000256" key="2">
    <source>
        <dbReference type="SAM" id="MobiDB-lite"/>
    </source>
</evidence>
<evidence type="ECO:0000313" key="3">
    <source>
        <dbReference type="EMBL" id="KAG2646222.1"/>
    </source>
</evidence>
<proteinExistence type="predicted"/>
<dbReference type="GO" id="GO:0000145">
    <property type="term" value="C:exocyst"/>
    <property type="evidence" value="ECO:0007669"/>
    <property type="project" value="InterPro"/>
</dbReference>
<keyword evidence="4" id="KW-1185">Reference proteome</keyword>
<evidence type="ECO:0000256" key="1">
    <source>
        <dbReference type="ARBA" id="ARBA00022448"/>
    </source>
</evidence>
<dbReference type="Proteomes" id="UP000823388">
    <property type="component" value="Chromosome 2K"/>
</dbReference>
<name>A0A8T0WC99_PANVG</name>
<organism evidence="3 4">
    <name type="scientific">Panicum virgatum</name>
    <name type="common">Blackwell switchgrass</name>
    <dbReference type="NCBI Taxonomy" id="38727"/>
    <lineage>
        <taxon>Eukaryota</taxon>
        <taxon>Viridiplantae</taxon>
        <taxon>Streptophyta</taxon>
        <taxon>Embryophyta</taxon>
        <taxon>Tracheophyta</taxon>
        <taxon>Spermatophyta</taxon>
        <taxon>Magnoliopsida</taxon>
        <taxon>Liliopsida</taxon>
        <taxon>Poales</taxon>
        <taxon>Poaceae</taxon>
        <taxon>PACMAD clade</taxon>
        <taxon>Panicoideae</taxon>
        <taxon>Panicodae</taxon>
        <taxon>Paniceae</taxon>
        <taxon>Panicinae</taxon>
        <taxon>Panicum</taxon>
        <taxon>Panicum sect. Hiantes</taxon>
    </lineage>
</organism>
<sequence>MWLSNEQEFWDVFEDRSVQLQPSGLQQLILDMHFIVEIAVCGRFPHRPVQQLVSTIITRAIAAFSARNFDPQSALPEDEWFLETAKGAIHKLMLGTSGSESEPEPEPEEHVALHDEISDSDENIATPSTSGSEDSFASANNDDLESPVYFTDPEA</sequence>
<dbReference type="EMBL" id="CM029039">
    <property type="protein sequence ID" value="KAG2646222.1"/>
    <property type="molecule type" value="Genomic_DNA"/>
</dbReference>
<feature type="region of interest" description="Disordered" evidence="2">
    <location>
        <begin position="94"/>
        <end position="155"/>
    </location>
</feature>
<keyword evidence="1" id="KW-0813">Transport</keyword>
<gene>
    <name evidence="3" type="ORF">PVAP13_2KG495700</name>
</gene>
<dbReference type="GO" id="GO:0006887">
    <property type="term" value="P:exocytosis"/>
    <property type="evidence" value="ECO:0007669"/>
    <property type="project" value="InterPro"/>
</dbReference>
<reference evidence="3" key="1">
    <citation type="submission" date="2020-05" db="EMBL/GenBank/DDBJ databases">
        <title>WGS assembly of Panicum virgatum.</title>
        <authorList>
            <person name="Lovell J.T."/>
            <person name="Jenkins J."/>
            <person name="Shu S."/>
            <person name="Juenger T.E."/>
            <person name="Schmutz J."/>
        </authorList>
    </citation>
    <scope>NUCLEOTIDE SEQUENCE</scope>
    <source>
        <strain evidence="3">AP13</strain>
    </source>
</reference>
<feature type="compositionally biased region" description="Polar residues" evidence="2">
    <location>
        <begin position="123"/>
        <end position="141"/>
    </location>
</feature>
<dbReference type="AlphaFoldDB" id="A0A8T0WC99"/>
<dbReference type="GO" id="GO:0008104">
    <property type="term" value="P:intracellular protein localization"/>
    <property type="evidence" value="ECO:0007669"/>
    <property type="project" value="TreeGrafter"/>
</dbReference>
<dbReference type="GO" id="GO:0006893">
    <property type="term" value="P:Golgi to plasma membrane transport"/>
    <property type="evidence" value="ECO:0007669"/>
    <property type="project" value="TreeGrafter"/>
</dbReference>
<dbReference type="InterPro" id="IPR033961">
    <property type="entry name" value="Exo84"/>
</dbReference>
<comment type="caution">
    <text evidence="3">The sequence shown here is derived from an EMBL/GenBank/DDBJ whole genome shotgun (WGS) entry which is preliminary data.</text>
</comment>
<dbReference type="PANTHER" id="PTHR21426">
    <property type="entry name" value="EXOCYST COMPLEX COMPONENT 8"/>
    <property type="match status" value="1"/>
</dbReference>
<feature type="compositionally biased region" description="Basic and acidic residues" evidence="2">
    <location>
        <begin position="108"/>
        <end position="117"/>
    </location>
</feature>
<protein>
    <submittedName>
        <fullName evidence="3">Uncharacterized protein</fullName>
    </submittedName>
</protein>